<dbReference type="EMBL" id="JACXXH010000008">
    <property type="protein sequence ID" value="MBD3864431.1"/>
    <property type="molecule type" value="Genomic_DNA"/>
</dbReference>
<name>A0ABR8LXI8_9FLAO</name>
<accession>A0ABR8LXI8</accession>
<evidence type="ECO:0000259" key="3">
    <source>
        <dbReference type="Pfam" id="PF16344"/>
    </source>
</evidence>
<dbReference type="Gene3D" id="2.60.120.1440">
    <property type="match status" value="1"/>
</dbReference>
<dbReference type="PANTHER" id="PTHR30273">
    <property type="entry name" value="PERIPLASMIC SIGNAL SENSOR AND SIGMA FACTOR ACTIVATOR FECR-RELATED"/>
    <property type="match status" value="1"/>
</dbReference>
<dbReference type="Pfam" id="PF16344">
    <property type="entry name" value="FecR_C"/>
    <property type="match status" value="1"/>
</dbReference>
<dbReference type="InterPro" id="IPR032508">
    <property type="entry name" value="FecR_C"/>
</dbReference>
<sequence>MKKEKNILHWFNNELSNQELDDLKKTEDFKTLEKIKHYSSQFEVPKVDAQQALQQFKQRQLTKTKPKVIALNFKLFLKIAALLVVMLGGSYFVFFNNTDTFSTQIAENKTITLPDNSQVILNAKSKLSYNKKTWDKQRNLKLDGEAFFKVEKGQKFTVNTTAGLVQVLGTQFNVKERDNYFEVICYEGLVSVTYNSKTVKLPKGNGFKVTNGTIELITNNTTTKPDWMQAESSFTNIALQEVIAELERQYNVTIKATAVDTTQLFSGTFTHNNLNTALQSITIPLKISFKIEGQTVTFYNYGG</sequence>
<evidence type="ECO:0000313" key="5">
    <source>
        <dbReference type="Proteomes" id="UP000627521"/>
    </source>
</evidence>
<evidence type="ECO:0000259" key="2">
    <source>
        <dbReference type="Pfam" id="PF04773"/>
    </source>
</evidence>
<dbReference type="InterPro" id="IPR012373">
    <property type="entry name" value="Ferrdict_sens_TM"/>
</dbReference>
<feature type="domain" description="FecR protein" evidence="2">
    <location>
        <begin position="99"/>
        <end position="190"/>
    </location>
</feature>
<dbReference type="Gene3D" id="3.55.50.30">
    <property type="match status" value="1"/>
</dbReference>
<dbReference type="PIRSF" id="PIRSF018266">
    <property type="entry name" value="FecR"/>
    <property type="match status" value="1"/>
</dbReference>
<protein>
    <submittedName>
        <fullName evidence="4">FecR family protein</fullName>
    </submittedName>
</protein>
<proteinExistence type="predicted"/>
<keyword evidence="1" id="KW-0812">Transmembrane</keyword>
<organism evidence="4 5">
    <name type="scientific">Olleya marilimosa</name>
    <dbReference type="NCBI Taxonomy" id="272164"/>
    <lineage>
        <taxon>Bacteria</taxon>
        <taxon>Pseudomonadati</taxon>
        <taxon>Bacteroidota</taxon>
        <taxon>Flavobacteriia</taxon>
        <taxon>Flavobacteriales</taxon>
        <taxon>Flavobacteriaceae</taxon>
    </lineage>
</organism>
<gene>
    <name evidence="4" type="ORF">IEG06_13320</name>
</gene>
<keyword evidence="1" id="KW-0472">Membrane</keyword>
<dbReference type="Proteomes" id="UP000627521">
    <property type="component" value="Unassembled WGS sequence"/>
</dbReference>
<evidence type="ECO:0000256" key="1">
    <source>
        <dbReference type="SAM" id="Phobius"/>
    </source>
</evidence>
<evidence type="ECO:0000313" key="4">
    <source>
        <dbReference type="EMBL" id="MBD3864431.1"/>
    </source>
</evidence>
<dbReference type="PANTHER" id="PTHR30273:SF2">
    <property type="entry name" value="PROTEIN FECR"/>
    <property type="match status" value="1"/>
</dbReference>
<comment type="caution">
    <text evidence="4">The sequence shown here is derived from an EMBL/GenBank/DDBJ whole genome shotgun (WGS) entry which is preliminary data.</text>
</comment>
<reference evidence="4 5" key="1">
    <citation type="submission" date="2020-09" db="EMBL/GenBank/DDBJ databases">
        <title>Bacillus nautilus sp. nov., Chryseoglobus crepusculi sp. nov, and Psychrobacter noctis sp. nov., isolated from deep-sea sponges from the equatorial Atlantic.</title>
        <authorList>
            <person name="Stennett H.L."/>
            <person name="Williams S.E."/>
        </authorList>
    </citation>
    <scope>NUCLEOTIDE SEQUENCE [LARGE SCALE GENOMIC DNA]</scope>
    <source>
        <strain evidence="4 5">28M-24</strain>
    </source>
</reference>
<dbReference type="RefSeq" id="WP_191101643.1">
    <property type="nucleotide sequence ID" value="NZ_JACXXH010000008.1"/>
</dbReference>
<keyword evidence="5" id="KW-1185">Reference proteome</keyword>
<keyword evidence="1" id="KW-1133">Transmembrane helix</keyword>
<feature type="transmembrane region" description="Helical" evidence="1">
    <location>
        <begin position="75"/>
        <end position="94"/>
    </location>
</feature>
<dbReference type="InterPro" id="IPR006860">
    <property type="entry name" value="FecR"/>
</dbReference>
<feature type="domain" description="Protein FecR C-terminal" evidence="3">
    <location>
        <begin position="233"/>
        <end position="297"/>
    </location>
</feature>
<dbReference type="Pfam" id="PF04773">
    <property type="entry name" value="FecR"/>
    <property type="match status" value="1"/>
</dbReference>